<dbReference type="Proteomes" id="UP000296469">
    <property type="component" value="Chromosome"/>
</dbReference>
<dbReference type="InterPro" id="IPR001763">
    <property type="entry name" value="Rhodanese-like_dom"/>
</dbReference>
<feature type="domain" description="Rhodanese" evidence="1">
    <location>
        <begin position="22"/>
        <end position="109"/>
    </location>
</feature>
<dbReference type="PROSITE" id="PS50206">
    <property type="entry name" value="RHODANESE_3"/>
    <property type="match status" value="1"/>
</dbReference>
<dbReference type="CDD" id="cd00158">
    <property type="entry name" value="RHOD"/>
    <property type="match status" value="1"/>
</dbReference>
<dbReference type="EMBL" id="CP039291">
    <property type="protein sequence ID" value="QCB92694.1"/>
    <property type="molecule type" value="Genomic_DNA"/>
</dbReference>
<dbReference type="PANTHER" id="PTHR43031">
    <property type="entry name" value="FAD-DEPENDENT OXIDOREDUCTASE"/>
    <property type="match status" value="1"/>
</dbReference>
<dbReference type="OrthoDB" id="9802028at2"/>
<sequence>MSFRDRLRGVPSVDAREAVRLVEAGALVVDVRGGREWARHHVPGAVHLPLRELEARAVDLPDDRLLVTFCTGGLLSRGAARLLTELGFDVVDLASGLIGWRAAGGPLEGERVD</sequence>
<evidence type="ECO:0000313" key="2">
    <source>
        <dbReference type="EMBL" id="QCB92694.1"/>
    </source>
</evidence>
<dbReference type="PANTHER" id="PTHR43031:SF1">
    <property type="entry name" value="PYRIDINE NUCLEOTIDE-DISULPHIDE OXIDOREDUCTASE"/>
    <property type="match status" value="1"/>
</dbReference>
<dbReference type="AlphaFoldDB" id="A0A4P7SJ16"/>
<evidence type="ECO:0000313" key="3">
    <source>
        <dbReference type="Proteomes" id="UP000296469"/>
    </source>
</evidence>
<reference evidence="2 3" key="1">
    <citation type="submission" date="2019-04" db="EMBL/GenBank/DDBJ databases">
        <title>Isolation and identification of Cellulomonas shaoxiangyii sp. Nov. isolated from feces of the Tibetan antelopes (Pantholops hodgsonii) in the Qinghai-Tibet plateau of China.</title>
        <authorList>
            <person name="Tian Z."/>
        </authorList>
    </citation>
    <scope>NUCLEOTIDE SEQUENCE [LARGE SCALE GENOMIC DNA]</scope>
    <source>
        <strain evidence="2 3">Z28</strain>
    </source>
</reference>
<evidence type="ECO:0000259" key="1">
    <source>
        <dbReference type="PROSITE" id="PS50206"/>
    </source>
</evidence>
<accession>A0A4P7SJ16</accession>
<dbReference type="KEGG" id="celz:E5225_03130"/>
<dbReference type="SUPFAM" id="SSF52821">
    <property type="entry name" value="Rhodanese/Cell cycle control phosphatase"/>
    <property type="match status" value="1"/>
</dbReference>
<gene>
    <name evidence="2" type="ORF">E5225_03130</name>
</gene>
<protein>
    <submittedName>
        <fullName evidence="2">Rhodanese-like domain-containing protein</fullName>
    </submittedName>
</protein>
<dbReference type="SMART" id="SM00450">
    <property type="entry name" value="RHOD"/>
    <property type="match status" value="1"/>
</dbReference>
<dbReference type="RefSeq" id="WP_135972614.1">
    <property type="nucleotide sequence ID" value="NZ_CP039291.1"/>
</dbReference>
<dbReference type="Gene3D" id="3.40.250.10">
    <property type="entry name" value="Rhodanese-like domain"/>
    <property type="match status" value="1"/>
</dbReference>
<name>A0A4P7SJ16_9CELL</name>
<keyword evidence="3" id="KW-1185">Reference proteome</keyword>
<dbReference type="InterPro" id="IPR036873">
    <property type="entry name" value="Rhodanese-like_dom_sf"/>
</dbReference>
<dbReference type="Pfam" id="PF00581">
    <property type="entry name" value="Rhodanese"/>
    <property type="match status" value="1"/>
</dbReference>
<proteinExistence type="predicted"/>
<organism evidence="2 3">
    <name type="scientific">Cellulomonas shaoxiangyii</name>
    <dbReference type="NCBI Taxonomy" id="2566013"/>
    <lineage>
        <taxon>Bacteria</taxon>
        <taxon>Bacillati</taxon>
        <taxon>Actinomycetota</taxon>
        <taxon>Actinomycetes</taxon>
        <taxon>Micrococcales</taxon>
        <taxon>Cellulomonadaceae</taxon>
        <taxon>Cellulomonas</taxon>
    </lineage>
</organism>
<dbReference type="InterPro" id="IPR050229">
    <property type="entry name" value="GlpE_sulfurtransferase"/>
</dbReference>